<evidence type="ECO:0000256" key="1">
    <source>
        <dbReference type="SAM" id="MobiDB-lite"/>
    </source>
</evidence>
<dbReference type="AlphaFoldDB" id="A0AAD5PRJ9"/>
<reference evidence="2 3" key="1">
    <citation type="submission" date="2022-05" db="EMBL/GenBank/DDBJ databases">
        <title>A multi-omics perspective on studying reproductive biology in Daphnia sinensis.</title>
        <authorList>
            <person name="Jia J."/>
        </authorList>
    </citation>
    <scope>NUCLEOTIDE SEQUENCE [LARGE SCALE GENOMIC DNA]</scope>
    <source>
        <strain evidence="2 3">WSL</strain>
    </source>
</reference>
<keyword evidence="3" id="KW-1185">Reference proteome</keyword>
<dbReference type="Proteomes" id="UP000820818">
    <property type="component" value="Linkage Group LG9"/>
</dbReference>
<evidence type="ECO:0000313" key="2">
    <source>
        <dbReference type="EMBL" id="KAI9552600.1"/>
    </source>
</evidence>
<proteinExistence type="predicted"/>
<comment type="caution">
    <text evidence="2">The sequence shown here is derived from an EMBL/GenBank/DDBJ whole genome shotgun (WGS) entry which is preliminary data.</text>
</comment>
<sequence length="141" mass="15898">MPFDEVEQLVALEKVLMGEKHSRICMEDFYRQIDASTSVEKWTRRRSKKRNFPNDSSRLKPSVVELKDFIQKARSQGGARFRTANKISHSAAMNNHRAALEEDPDSRAESAVLTSTIKSLVSVLSSDVKAFQFQSAPSATH</sequence>
<feature type="region of interest" description="Disordered" evidence="1">
    <location>
        <begin position="87"/>
        <end position="108"/>
    </location>
</feature>
<name>A0AAD5PRJ9_9CRUS</name>
<evidence type="ECO:0000313" key="3">
    <source>
        <dbReference type="Proteomes" id="UP000820818"/>
    </source>
</evidence>
<organism evidence="2 3">
    <name type="scientific">Daphnia sinensis</name>
    <dbReference type="NCBI Taxonomy" id="1820382"/>
    <lineage>
        <taxon>Eukaryota</taxon>
        <taxon>Metazoa</taxon>
        <taxon>Ecdysozoa</taxon>
        <taxon>Arthropoda</taxon>
        <taxon>Crustacea</taxon>
        <taxon>Branchiopoda</taxon>
        <taxon>Diplostraca</taxon>
        <taxon>Cladocera</taxon>
        <taxon>Anomopoda</taxon>
        <taxon>Daphniidae</taxon>
        <taxon>Daphnia</taxon>
        <taxon>Daphnia similis group</taxon>
    </lineage>
</organism>
<dbReference type="EMBL" id="WJBH02000009">
    <property type="protein sequence ID" value="KAI9552600.1"/>
    <property type="molecule type" value="Genomic_DNA"/>
</dbReference>
<accession>A0AAD5PRJ9</accession>
<protein>
    <submittedName>
        <fullName evidence="2">Uncharacterized protein</fullName>
    </submittedName>
</protein>
<gene>
    <name evidence="2" type="ORF">GHT06_020465</name>
</gene>